<dbReference type="Proteomes" id="UP000316855">
    <property type="component" value="Chromosome"/>
</dbReference>
<evidence type="ECO:0000313" key="1">
    <source>
        <dbReference type="EMBL" id="QDT91279.1"/>
    </source>
</evidence>
<sequence length="167" mass="19353">MRQSVRAYPGDVFPTAIDKDEHSDFYQQKRDAFLRETTNTPCLRRIPELNKLIDSVVASWYLEPSSISSREWHRIPCQRPLGLAVFNPQTRELESDLQIVTGRNISVRGISFTHATHIYSREVAVTFDLDKPEKDFLIVRLAWSRFSEEKTFQSGGQFLYQISINAD</sequence>
<name>A0A517VE56_9PLAN</name>
<dbReference type="OrthoDB" id="264909at2"/>
<evidence type="ECO:0000313" key="2">
    <source>
        <dbReference type="Proteomes" id="UP000316855"/>
    </source>
</evidence>
<accession>A0A517VE56</accession>
<reference evidence="1 2" key="1">
    <citation type="submission" date="2019-02" db="EMBL/GenBank/DDBJ databases">
        <title>Deep-cultivation of Planctomycetes and their phenomic and genomic characterization uncovers novel biology.</title>
        <authorList>
            <person name="Wiegand S."/>
            <person name="Jogler M."/>
            <person name="Boedeker C."/>
            <person name="Pinto D."/>
            <person name="Vollmers J."/>
            <person name="Rivas-Marin E."/>
            <person name="Kohn T."/>
            <person name="Peeters S.H."/>
            <person name="Heuer A."/>
            <person name="Rast P."/>
            <person name="Oberbeckmann S."/>
            <person name="Bunk B."/>
            <person name="Jeske O."/>
            <person name="Meyerdierks A."/>
            <person name="Storesund J.E."/>
            <person name="Kallscheuer N."/>
            <person name="Luecker S."/>
            <person name="Lage O.M."/>
            <person name="Pohl T."/>
            <person name="Merkel B.J."/>
            <person name="Hornburger P."/>
            <person name="Mueller R.-W."/>
            <person name="Bruemmer F."/>
            <person name="Labrenz M."/>
            <person name="Spormann A.M."/>
            <person name="Op den Camp H."/>
            <person name="Overmann J."/>
            <person name="Amann R."/>
            <person name="Jetten M.S.M."/>
            <person name="Mascher T."/>
            <person name="Medema M.H."/>
            <person name="Devos D.P."/>
            <person name="Kaster A.-K."/>
            <person name="Ovreas L."/>
            <person name="Rohde M."/>
            <person name="Galperin M.Y."/>
            <person name="Jogler C."/>
        </authorList>
    </citation>
    <scope>NUCLEOTIDE SEQUENCE [LARGE SCALE GENOMIC DNA]</scope>
    <source>
        <strain evidence="1 2">Pan161</strain>
    </source>
</reference>
<dbReference type="AlphaFoldDB" id="A0A517VE56"/>
<dbReference type="EMBL" id="CP036343">
    <property type="protein sequence ID" value="QDT91279.1"/>
    <property type="molecule type" value="Genomic_DNA"/>
</dbReference>
<organism evidence="1 2">
    <name type="scientific">Gimesia algae</name>
    <dbReference type="NCBI Taxonomy" id="2527971"/>
    <lineage>
        <taxon>Bacteria</taxon>
        <taxon>Pseudomonadati</taxon>
        <taxon>Planctomycetota</taxon>
        <taxon>Planctomycetia</taxon>
        <taxon>Planctomycetales</taxon>
        <taxon>Planctomycetaceae</taxon>
        <taxon>Gimesia</taxon>
    </lineage>
</organism>
<dbReference type="RefSeq" id="WP_145228035.1">
    <property type="nucleotide sequence ID" value="NZ_CP036343.1"/>
</dbReference>
<gene>
    <name evidence="1" type="ORF">Pan161_29350</name>
</gene>
<proteinExistence type="predicted"/>
<keyword evidence="2" id="KW-1185">Reference proteome</keyword>
<protein>
    <submittedName>
        <fullName evidence="1">Uncharacterized protein</fullName>
    </submittedName>
</protein>
<dbReference type="KEGG" id="gax:Pan161_29350"/>